<reference evidence="4" key="3">
    <citation type="submission" date="2015-02" db="UniProtKB">
        <authorList>
            <consortium name="EnsemblProtists"/>
        </authorList>
    </citation>
    <scope>IDENTIFICATION</scope>
    <source>
        <strain evidence="4">DAOM BR144</strain>
    </source>
</reference>
<dbReference type="EnsemblProtists" id="PYU1_T009235">
    <property type="protein sequence ID" value="PYU1_T009235"/>
    <property type="gene ID" value="PYU1_G009217"/>
</dbReference>
<keyword evidence="1" id="KW-0547">Nucleotide-binding</keyword>
<dbReference type="SUPFAM" id="SSF56112">
    <property type="entry name" value="Protein kinase-like (PK-like)"/>
    <property type="match status" value="1"/>
</dbReference>
<dbReference type="PANTHER" id="PTHR24418">
    <property type="entry name" value="TYROSINE-PROTEIN KINASE"/>
    <property type="match status" value="1"/>
</dbReference>
<dbReference type="HOGENOM" id="CLU_000288_7_38_1"/>
<evidence type="ECO:0000313" key="5">
    <source>
        <dbReference type="Proteomes" id="UP000019132"/>
    </source>
</evidence>
<dbReference type="Pfam" id="PF07714">
    <property type="entry name" value="PK_Tyr_Ser-Thr"/>
    <property type="match status" value="1"/>
</dbReference>
<dbReference type="OMA" id="CKERTFF"/>
<dbReference type="Gene3D" id="1.10.510.10">
    <property type="entry name" value="Transferase(Phosphotransferase) domain 1"/>
    <property type="match status" value="1"/>
</dbReference>
<dbReference type="InterPro" id="IPR000719">
    <property type="entry name" value="Prot_kinase_dom"/>
</dbReference>
<evidence type="ECO:0000256" key="2">
    <source>
        <dbReference type="ARBA" id="ARBA00022840"/>
    </source>
</evidence>
<protein>
    <recommendedName>
        <fullName evidence="3">Protein kinase domain-containing protein</fullName>
    </recommendedName>
</protein>
<dbReference type="EMBL" id="GL376632">
    <property type="status" value="NOT_ANNOTATED_CDS"/>
    <property type="molecule type" value="Genomic_DNA"/>
</dbReference>
<evidence type="ECO:0000313" key="4">
    <source>
        <dbReference type="EnsemblProtists" id="PYU1_T009235"/>
    </source>
</evidence>
<dbReference type="PROSITE" id="PS50011">
    <property type="entry name" value="PROTEIN_KINASE_DOM"/>
    <property type="match status" value="1"/>
</dbReference>
<proteinExistence type="predicted"/>
<dbReference type="AlphaFoldDB" id="K3WW87"/>
<organism evidence="4 5">
    <name type="scientific">Globisporangium ultimum (strain ATCC 200006 / CBS 805.95 / DAOM BR144)</name>
    <name type="common">Pythium ultimum</name>
    <dbReference type="NCBI Taxonomy" id="431595"/>
    <lineage>
        <taxon>Eukaryota</taxon>
        <taxon>Sar</taxon>
        <taxon>Stramenopiles</taxon>
        <taxon>Oomycota</taxon>
        <taxon>Peronosporomycetes</taxon>
        <taxon>Pythiales</taxon>
        <taxon>Pythiaceae</taxon>
        <taxon>Globisporangium</taxon>
    </lineage>
</organism>
<keyword evidence="2" id="KW-0067">ATP-binding</keyword>
<evidence type="ECO:0000259" key="3">
    <source>
        <dbReference type="PROSITE" id="PS50011"/>
    </source>
</evidence>
<reference evidence="5" key="1">
    <citation type="journal article" date="2010" name="Genome Biol.">
        <title>Genome sequence of the necrotrophic plant pathogen Pythium ultimum reveals original pathogenicity mechanisms and effector repertoire.</title>
        <authorList>
            <person name="Levesque C.A."/>
            <person name="Brouwer H."/>
            <person name="Cano L."/>
            <person name="Hamilton J.P."/>
            <person name="Holt C."/>
            <person name="Huitema E."/>
            <person name="Raffaele S."/>
            <person name="Robideau G.P."/>
            <person name="Thines M."/>
            <person name="Win J."/>
            <person name="Zerillo M.M."/>
            <person name="Beakes G.W."/>
            <person name="Boore J.L."/>
            <person name="Busam D."/>
            <person name="Dumas B."/>
            <person name="Ferriera S."/>
            <person name="Fuerstenberg S.I."/>
            <person name="Gachon C.M."/>
            <person name="Gaulin E."/>
            <person name="Govers F."/>
            <person name="Grenville-Briggs L."/>
            <person name="Horner N."/>
            <person name="Hostetler J."/>
            <person name="Jiang R.H."/>
            <person name="Johnson J."/>
            <person name="Krajaejun T."/>
            <person name="Lin H."/>
            <person name="Meijer H.J."/>
            <person name="Moore B."/>
            <person name="Morris P."/>
            <person name="Phuntmart V."/>
            <person name="Puiu D."/>
            <person name="Shetty J."/>
            <person name="Stajich J.E."/>
            <person name="Tripathy S."/>
            <person name="Wawra S."/>
            <person name="van West P."/>
            <person name="Whitty B.R."/>
            <person name="Coutinho P.M."/>
            <person name="Henrissat B."/>
            <person name="Martin F."/>
            <person name="Thomas P.D."/>
            <person name="Tyler B.M."/>
            <person name="De Vries R.P."/>
            <person name="Kamoun S."/>
            <person name="Yandell M."/>
            <person name="Tisserat N."/>
            <person name="Buell C.R."/>
        </authorList>
    </citation>
    <scope>NUCLEOTIDE SEQUENCE</scope>
    <source>
        <strain evidence="5">DAOM:BR144</strain>
    </source>
</reference>
<dbReference type="InterPro" id="IPR050198">
    <property type="entry name" value="Non-receptor_tyrosine_kinases"/>
</dbReference>
<dbReference type="InParanoid" id="K3WW87"/>
<dbReference type="GO" id="GO:0004672">
    <property type="term" value="F:protein kinase activity"/>
    <property type="evidence" value="ECO:0007669"/>
    <property type="project" value="InterPro"/>
</dbReference>
<reference evidence="5" key="2">
    <citation type="submission" date="2010-04" db="EMBL/GenBank/DDBJ databases">
        <authorList>
            <person name="Buell R."/>
            <person name="Hamilton J."/>
            <person name="Hostetler J."/>
        </authorList>
    </citation>
    <scope>NUCLEOTIDE SEQUENCE [LARGE SCALE GENOMIC DNA]</scope>
    <source>
        <strain evidence="5">DAOM:BR144</strain>
    </source>
</reference>
<dbReference type="InterPro" id="IPR001245">
    <property type="entry name" value="Ser-Thr/Tyr_kinase_cat_dom"/>
</dbReference>
<dbReference type="eggNOG" id="KOG0192">
    <property type="taxonomic scope" value="Eukaryota"/>
</dbReference>
<sequence>MWDNLVKRLEKIYVQMLLRESVPKPSTLQYLMIIFRLIRFCLTCKERTFFTRLVASRSVSDTFQDFHTELDHLLRTTRLVPSDTIGDAWCDNWEVGADNVNALFLTAVDSNDRTVANVKKKADVAEAFALLRHELTSNGDQCNEEKRQLLRTCLTSIQRYATKAKLKLVEPPAWFIPRHEVDFKSQAKTQRSRLHLFRSGRWLKSAVFVSEFTTKRDFSKLVERWHPLKHPHVIEMFGACHLRQPYLAIFEKTSTTYLREYLRMHENRHLVWNRLYEVARGLKYLHSKGVILGKLRCDRILIGSDGVAKIAECGFEPASEDSQIDDEDVRWRAPECLNKCGDPTELSDVYCLGMLILDAVSSIDDFTDSPFRVTGWSQDDRRDWLDLMDGMFPLSENQWSLVRRMCCFDLFDRVTLEYAVEHLKEFAARETDQLCQSTGYGIQVQNMAKPISVDVMFEKELQSFKVRLLRFWIT</sequence>
<accession>K3WW87</accession>
<dbReference type="STRING" id="431595.K3WW87"/>
<dbReference type="InterPro" id="IPR011009">
    <property type="entry name" value="Kinase-like_dom_sf"/>
</dbReference>
<keyword evidence="5" id="KW-1185">Reference proteome</keyword>
<dbReference type="GO" id="GO:0005524">
    <property type="term" value="F:ATP binding"/>
    <property type="evidence" value="ECO:0007669"/>
    <property type="project" value="UniProtKB-KW"/>
</dbReference>
<evidence type="ECO:0000256" key="1">
    <source>
        <dbReference type="ARBA" id="ARBA00022741"/>
    </source>
</evidence>
<dbReference type="VEuPathDB" id="FungiDB:PYU1_G009217"/>
<name>K3WW87_GLOUD</name>
<feature type="domain" description="Protein kinase" evidence="3">
    <location>
        <begin position="89"/>
        <end position="427"/>
    </location>
</feature>
<dbReference type="Proteomes" id="UP000019132">
    <property type="component" value="Unassembled WGS sequence"/>
</dbReference>